<evidence type="ECO:0000256" key="1">
    <source>
        <dbReference type="ARBA" id="ARBA00004496"/>
    </source>
</evidence>
<feature type="domain" description="NAA35-like TPR repeats" evidence="5">
    <location>
        <begin position="395"/>
        <end position="647"/>
    </location>
</feature>
<dbReference type="EMBL" id="JAPFFF010000012">
    <property type="protein sequence ID" value="KAK8876649.1"/>
    <property type="molecule type" value="Genomic_DNA"/>
</dbReference>
<dbReference type="Proteomes" id="UP001470230">
    <property type="component" value="Unassembled WGS sequence"/>
</dbReference>
<dbReference type="Pfam" id="PF25789">
    <property type="entry name" value="TPR_NAA35"/>
    <property type="match status" value="1"/>
</dbReference>
<gene>
    <name evidence="6" type="ORF">M9Y10_006869</name>
</gene>
<dbReference type="InterPro" id="IPR007244">
    <property type="entry name" value="Naa35_N"/>
</dbReference>
<protein>
    <submittedName>
        <fullName evidence="6">Uncharacterized protein</fullName>
    </submittedName>
</protein>
<sequence>MSDSDWKTLDIQIFTDCASQMQFDEIIANNEFDSEKAMRSNTVGSPRADSHTIAKGIHSINDYISEGNYLPDENITNDEIRQIQGKLIDIMISRFNGHNLFQTVLTCVYVHKKYSIQNGLLRTVIFSFVNLIYTIESFVDKYRIAPSSMWAYDNGIGVSYLHEKSSFEPVSLRRDLEDFLKKDESISDIVDLCVFMLDLSEYFLDFQHKEIPKIPEKIPKESASFGFSDVLHNRQLSTSIPPTLVQIKSHEKSVQQFADMLDIINEFKNIPKPSSVLDLISFVYDWNVKNCKAIIIARILLGAILFPDPNEESFSIYGWPSFNELLISDFNRYHVTDSIYKADKIITVKATVYEFVTFTIRSFLMPFCHVQSSMEKRIIKYWNMVSLFLINSLIKTAKFMSFPKTDSESMNRIVENPMIDYSLRISLEILNIYLKMGFKCDIYNVLDYEQIFLFFSVIHKSLKDYYYDTRVVSKVYEAFNFQNKSPNNRKKVISNANVIKRMGDESNEEIAELILCEYFEYCVYYMQFILKTNSIKIYSNEFYNPKQVFENRRFPLTGIDSLKFIEFDNYQFLYDPKNYNINQIQTQIKRKANDAKELIKKLNSRQNPPEWIKDILKRIVTSSLMLMQWKEGDTFSISFDNDCIPSFQLVKAK</sequence>
<evidence type="ECO:0000313" key="6">
    <source>
        <dbReference type="EMBL" id="KAK8876649.1"/>
    </source>
</evidence>
<comment type="caution">
    <text evidence="6">The sequence shown here is derived from an EMBL/GenBank/DDBJ whole genome shotgun (WGS) entry which is preliminary data.</text>
</comment>
<feature type="domain" description="NAA35-like N-terminal" evidence="4">
    <location>
        <begin position="25"/>
        <end position="120"/>
    </location>
</feature>
<evidence type="ECO:0000256" key="3">
    <source>
        <dbReference type="ARBA" id="ARBA00022490"/>
    </source>
</evidence>
<organism evidence="6 7">
    <name type="scientific">Tritrichomonas musculus</name>
    <dbReference type="NCBI Taxonomy" id="1915356"/>
    <lineage>
        <taxon>Eukaryota</taxon>
        <taxon>Metamonada</taxon>
        <taxon>Parabasalia</taxon>
        <taxon>Tritrichomonadida</taxon>
        <taxon>Tritrichomonadidae</taxon>
        <taxon>Tritrichomonas</taxon>
    </lineage>
</organism>
<keyword evidence="3" id="KW-0963">Cytoplasm</keyword>
<comment type="similarity">
    <text evidence="2">Belongs to the MAK10 family.</text>
</comment>
<evidence type="ECO:0000256" key="2">
    <source>
        <dbReference type="ARBA" id="ARBA00006289"/>
    </source>
</evidence>
<accession>A0ABR2JFB9</accession>
<reference evidence="6 7" key="1">
    <citation type="submission" date="2024-04" db="EMBL/GenBank/DDBJ databases">
        <title>Tritrichomonas musculus Genome.</title>
        <authorList>
            <person name="Alves-Ferreira E."/>
            <person name="Grigg M."/>
            <person name="Lorenzi H."/>
            <person name="Galac M."/>
        </authorList>
    </citation>
    <scope>NUCLEOTIDE SEQUENCE [LARGE SCALE GENOMIC DNA]</scope>
    <source>
        <strain evidence="6 7">EAF2021</strain>
    </source>
</reference>
<comment type="subcellular location">
    <subcellularLocation>
        <location evidence="1">Cytoplasm</location>
    </subcellularLocation>
</comment>
<dbReference type="InterPro" id="IPR057982">
    <property type="entry name" value="TPR_NAA35"/>
</dbReference>
<keyword evidence="7" id="KW-1185">Reference proteome</keyword>
<evidence type="ECO:0000259" key="5">
    <source>
        <dbReference type="Pfam" id="PF25789"/>
    </source>
</evidence>
<dbReference type="Pfam" id="PF04112">
    <property type="entry name" value="Mak10"/>
    <property type="match status" value="1"/>
</dbReference>
<name>A0ABR2JFB9_9EUKA</name>
<dbReference type="InterPro" id="IPR057983">
    <property type="entry name" value="NAA35-like_N"/>
</dbReference>
<proteinExistence type="inferred from homology"/>
<evidence type="ECO:0000259" key="4">
    <source>
        <dbReference type="Pfam" id="PF04112"/>
    </source>
</evidence>
<dbReference type="PANTHER" id="PTHR21373">
    <property type="entry name" value="GLUCOSE REPRESSIBLE PROTEIN MAK10"/>
    <property type="match status" value="1"/>
</dbReference>
<dbReference type="PANTHER" id="PTHR21373:SF0">
    <property type="entry name" value="N-ALPHA-ACETYLTRANSFERASE 35, NATC AUXILIARY SUBUNIT"/>
    <property type="match status" value="1"/>
</dbReference>
<evidence type="ECO:0000313" key="7">
    <source>
        <dbReference type="Proteomes" id="UP001470230"/>
    </source>
</evidence>